<dbReference type="AlphaFoldDB" id="A0A372ISY9"/>
<reference evidence="1 2" key="1">
    <citation type="submission" date="2018-08" db="EMBL/GenBank/DDBJ databases">
        <title>Acidipila sp. 4G-K13, an acidobacterium isolated from forest soil.</title>
        <authorList>
            <person name="Gao Z.-H."/>
            <person name="Qiu L.-H."/>
        </authorList>
    </citation>
    <scope>NUCLEOTIDE SEQUENCE [LARGE SCALE GENOMIC DNA]</scope>
    <source>
        <strain evidence="1 2">4G-K13</strain>
    </source>
</reference>
<evidence type="ECO:0000313" key="1">
    <source>
        <dbReference type="EMBL" id="RFU17543.1"/>
    </source>
</evidence>
<evidence type="ECO:0000313" key="2">
    <source>
        <dbReference type="Proteomes" id="UP000264702"/>
    </source>
</evidence>
<protein>
    <submittedName>
        <fullName evidence="1">Uncharacterized protein</fullName>
    </submittedName>
</protein>
<sequence>MTGIEEVSLGYKILDLGWQISRAVGNSVYDRFSASGYKFVSSLTTLEFEIQDGMQTAHFVQDRVVKILKDDTSMPHFSYGTSGRDTIDQLLIDNQDTQWREVEKDGSARVIAARDEVRYGKGTTLRCIFRAHSENGYPEREESQSMGIRATVDNTTIFVIFPIEKPPVTARAVYRKVNDTGIWRDVKTGTGELRYFTRGRRAYVLEAKSPKMGNEYRIQWTW</sequence>
<dbReference type="EMBL" id="QVQT01000002">
    <property type="protein sequence ID" value="RFU17543.1"/>
    <property type="molecule type" value="Genomic_DNA"/>
</dbReference>
<proteinExistence type="predicted"/>
<name>A0A372ISY9_9BACT</name>
<dbReference type="Proteomes" id="UP000264702">
    <property type="component" value="Unassembled WGS sequence"/>
</dbReference>
<keyword evidence="2" id="KW-1185">Reference proteome</keyword>
<comment type="caution">
    <text evidence="1">The sequence shown here is derived from an EMBL/GenBank/DDBJ whole genome shotgun (WGS) entry which is preliminary data.</text>
</comment>
<organism evidence="1 2">
    <name type="scientific">Paracidobacterium acidisoli</name>
    <dbReference type="NCBI Taxonomy" id="2303751"/>
    <lineage>
        <taxon>Bacteria</taxon>
        <taxon>Pseudomonadati</taxon>
        <taxon>Acidobacteriota</taxon>
        <taxon>Terriglobia</taxon>
        <taxon>Terriglobales</taxon>
        <taxon>Acidobacteriaceae</taxon>
        <taxon>Paracidobacterium</taxon>
    </lineage>
</organism>
<accession>A0A372ISY9</accession>
<gene>
    <name evidence="1" type="ORF">D0Y96_05230</name>
</gene>